<reference evidence="2" key="1">
    <citation type="submission" date="2021-05" db="EMBL/GenBank/DDBJ databases">
        <title>A free-living protist that lacks canonical eukaryotic 1 DNA replication and segregation systems.</title>
        <authorList>
            <person name="Salas-Leiva D.E."/>
            <person name="Tromer E.C."/>
            <person name="Curtis B.A."/>
            <person name="Jerlstrom-Hultqvist J."/>
            <person name="Kolisko M."/>
            <person name="Yi Z."/>
            <person name="Salas-Leiva J.S."/>
            <person name="Gallot-Lavallee L."/>
            <person name="Kops G.J.P.L."/>
            <person name="Archibald J.M."/>
            <person name="Simpson A.G.B."/>
            <person name="Roger A.J."/>
        </authorList>
    </citation>
    <scope>NUCLEOTIDE SEQUENCE</scope>
    <source>
        <strain evidence="2">BICM</strain>
    </source>
</reference>
<gene>
    <name evidence="2" type="ORF">J8273_7321</name>
</gene>
<dbReference type="PANTHER" id="PTHR10663:SF375">
    <property type="entry name" value="LD29171P"/>
    <property type="match status" value="1"/>
</dbReference>
<dbReference type="InterPro" id="IPR035999">
    <property type="entry name" value="Sec7_dom_sf"/>
</dbReference>
<evidence type="ECO:0000259" key="1">
    <source>
        <dbReference type="PROSITE" id="PS50190"/>
    </source>
</evidence>
<dbReference type="Proteomes" id="UP000717585">
    <property type="component" value="Unassembled WGS sequence"/>
</dbReference>
<keyword evidence="3" id="KW-1185">Reference proteome</keyword>
<name>A0A8J6B6K2_9EUKA</name>
<dbReference type="InterPro" id="IPR023394">
    <property type="entry name" value="Sec7_C_sf"/>
</dbReference>
<dbReference type="AlphaFoldDB" id="A0A8J6B6K2"/>
<proteinExistence type="predicted"/>
<sequence length="1126" mass="120211">MQPSHHKLSTLLLDPEIDPHRLCQEMQELLTRPPGREIRADHAHKILFWMLRAVRDGYIEPATYVPLAHSLMHVQIVAQNKSDDQAVSLLIHRTLTGIVCKDPTAVPLDTIFAVVGFLHCHVDAAPVVALDVYDSIARIVAVVAGRSLLAALVLIAELIDGTEVEHPTSSAVRRALHIPSLGITSAQRTWEDTTVTADILVSIFSTVKEPVSADVARFLADVILPCLSTLTYSPDAEIVASGLRAVEAVLNVPYNGPELSKATLAVALVIHAAPLATLLFTPPQAFASPAPLTPTAAETTGPIGRAQLGLAQAHTACLWQCSQRGRHTQLKLRLLHLARFIESRQFESCLVHSFSIAGAVGLSQLIATIALASPDDHKTRLLKALSTVPEASRVPATVDDFASAVALLDTRLASLAVSLAREKHTPAKFTELCRQYGIEAGAQLLFHAAYDAEALGELLGSPVAGQASELSRQFYRLHLSRCTPVDDETDLRMFAKAFILPGEGQVIERVLTAFAEERQELLNNGAAFPVQFYDDDKDGMTQADSAAQLLMMLLAANTNAHNPHAKDKFGLTQFKSMMSATNGGHGYPEGYIDTVYSGIAAHPIRHSASLLALLTSSLQAPPYGQQNPDRGNPATVFTDTMAQAATAALAWPADSTLHATPLERQHARAACFLLITQTLSRSLLQDYRASPSTATLHSLVDVGNTAAALGGARHLNSVVIGLHQVAPALRCAAVQSGVPITAPELEAILSLAADHTDMLDAAWPNIVEIMCVLGSVSEAPLLPEENALIPLVPDTPVEADLTIPAVPVGRLLKALPVHRARVLTAVATGLWECTTAVSRQPAARLVTAHLHLALAALSPAVGRSSHIFSNDNRGWSAVDTIVRAVMRAKSARLNVYGLRLFLIALSTGMAELRAVDGDTTAAEQSAVLVSDVAQIIVHKAVLADAPRQVLLDVLSVIVQVHETTPLAVWKAVDPVIMAALARSPEEVLPELIDLYVDGKVAPKGEISLCAVGTMASAVCAGLVVESYSHLFLQRPSFALLTGLLTPCARMVLDANKSSECMGLLLVSMRLLKQALYSDSSRDVADAASSLSEVVGLLSRVKMTEELEGNLEGLKAFVPSIGLDWPE</sequence>
<dbReference type="SUPFAM" id="SSF48425">
    <property type="entry name" value="Sec7 domain"/>
    <property type="match status" value="1"/>
</dbReference>
<dbReference type="Gene3D" id="1.10.1000.11">
    <property type="entry name" value="Arf Nucleotide-binding Site Opener,domain 2"/>
    <property type="match status" value="1"/>
</dbReference>
<dbReference type="PROSITE" id="PS50190">
    <property type="entry name" value="SEC7"/>
    <property type="match status" value="1"/>
</dbReference>
<dbReference type="InterPro" id="IPR000904">
    <property type="entry name" value="Sec7_dom"/>
</dbReference>
<dbReference type="PANTHER" id="PTHR10663">
    <property type="entry name" value="GUANYL-NUCLEOTIDE EXCHANGE FACTOR"/>
    <property type="match status" value="1"/>
</dbReference>
<accession>A0A8J6B6K2</accession>
<feature type="domain" description="SEC7" evidence="1">
    <location>
        <begin position="370"/>
        <end position="602"/>
    </location>
</feature>
<dbReference type="Pfam" id="PF01369">
    <property type="entry name" value="Sec7"/>
    <property type="match status" value="1"/>
</dbReference>
<comment type="caution">
    <text evidence="2">The sequence shown here is derived from an EMBL/GenBank/DDBJ whole genome shotgun (WGS) entry which is preliminary data.</text>
</comment>
<dbReference type="EMBL" id="JAHDYR010000062">
    <property type="protein sequence ID" value="KAG9391047.1"/>
    <property type="molecule type" value="Genomic_DNA"/>
</dbReference>
<evidence type="ECO:0000313" key="3">
    <source>
        <dbReference type="Proteomes" id="UP000717585"/>
    </source>
</evidence>
<protein>
    <submittedName>
        <fullName evidence="2">Sec7 domain</fullName>
    </submittedName>
</protein>
<evidence type="ECO:0000313" key="2">
    <source>
        <dbReference type="EMBL" id="KAG9391047.1"/>
    </source>
</evidence>
<dbReference type="OrthoDB" id="10258608at2759"/>
<organism evidence="2 3">
    <name type="scientific">Carpediemonas membranifera</name>
    <dbReference type="NCBI Taxonomy" id="201153"/>
    <lineage>
        <taxon>Eukaryota</taxon>
        <taxon>Metamonada</taxon>
        <taxon>Carpediemonas-like organisms</taxon>
        <taxon>Carpediemonas</taxon>
    </lineage>
</organism>
<dbReference type="GO" id="GO:0032012">
    <property type="term" value="P:regulation of ARF protein signal transduction"/>
    <property type="evidence" value="ECO:0007669"/>
    <property type="project" value="InterPro"/>
</dbReference>
<dbReference type="GO" id="GO:0005085">
    <property type="term" value="F:guanyl-nucleotide exchange factor activity"/>
    <property type="evidence" value="ECO:0007669"/>
    <property type="project" value="InterPro"/>
</dbReference>
<dbReference type="SMART" id="SM00222">
    <property type="entry name" value="Sec7"/>
    <property type="match status" value="1"/>
</dbReference>